<protein>
    <submittedName>
        <fullName evidence="1">Uncharacterized protein</fullName>
    </submittedName>
</protein>
<dbReference type="AlphaFoldDB" id="A0A9Q0ARK0"/>
<accession>A0A9Q0ARK0</accession>
<name>A0A9Q0ARK0_9PEZI</name>
<proteinExistence type="predicted"/>
<comment type="caution">
    <text evidence="1">The sequence shown here is derived from an EMBL/GenBank/DDBJ whole genome shotgun (WGS) entry which is preliminary data.</text>
</comment>
<evidence type="ECO:0000313" key="1">
    <source>
        <dbReference type="EMBL" id="KAI1875308.1"/>
    </source>
</evidence>
<keyword evidence="2" id="KW-1185">Reference proteome</keyword>
<dbReference type="Proteomes" id="UP000829685">
    <property type="component" value="Unassembled WGS sequence"/>
</dbReference>
<sequence length="567" mass="62586">MSWPSVRPTRPYGLIDLLREPIPNISAETKSDDARRTGLRDTAWLSLHPNHHDHVTRWRNFNYPVIRVALKELLDGVLDLSASFWHDYWPASLLEVGDGRSRNVRQPRRFEALGNQLNFALYHALMQRTHDPADPIWGALSYTPGHSEEAKNDDLSPICSLSYDWVLLDYEHSDEKHDGQCQPVVIGIDRSVDEFPLHLLGKFDEGGRLDERIEWTLRQVGTVCWYKKTPYAFVMTPAGATMLAFGVGAQLNSSPLLSVKYAVFPRDHNQQDVRKMPLLMALWSLCMIGWSDNARGSWNGSAGELNTWVQVTEGRGKLYEHSRLRQRNRGHPPGAVVIPMSARTPAPVLYPLGVAFKQWQPGDVENPFTSLPTSAGLSDSTVSPLSGVTVAASPASDAFPGLTRWRLREAEPVHLDLPCLQRHYISPYQPPVAPEVPVEEEDLRRHAPVPLSVAAITACVDTPEVPTRFHQETGDATRLAADTAHIATAVESNSDEQRNQASGDQVAGCAACHGPSASAVSALGHNYTTTSYALGRDGQIIAIEYSANAPGGWGMSLPVEYGPEIVQ</sequence>
<reference evidence="1" key="1">
    <citation type="submission" date="2021-03" db="EMBL/GenBank/DDBJ databases">
        <title>Revisited historic fungal species revealed as producer of novel bioactive compounds through whole genome sequencing and comparative genomics.</title>
        <authorList>
            <person name="Vignolle G.A."/>
            <person name="Hochenegger N."/>
            <person name="Mach R.L."/>
            <person name="Mach-Aigner A.R."/>
            <person name="Javad Rahimi M."/>
            <person name="Salim K.A."/>
            <person name="Chan C.M."/>
            <person name="Lim L.B.L."/>
            <person name="Cai F."/>
            <person name="Druzhinina I.S."/>
            <person name="U'Ren J.M."/>
            <person name="Derntl C."/>
        </authorList>
    </citation>
    <scope>NUCLEOTIDE SEQUENCE</scope>
    <source>
        <strain evidence="1">TUCIM 5799</strain>
    </source>
</reference>
<evidence type="ECO:0000313" key="2">
    <source>
        <dbReference type="Proteomes" id="UP000829685"/>
    </source>
</evidence>
<organism evidence="1 2">
    <name type="scientific">Neoarthrinium moseri</name>
    <dbReference type="NCBI Taxonomy" id="1658444"/>
    <lineage>
        <taxon>Eukaryota</taxon>
        <taxon>Fungi</taxon>
        <taxon>Dikarya</taxon>
        <taxon>Ascomycota</taxon>
        <taxon>Pezizomycotina</taxon>
        <taxon>Sordariomycetes</taxon>
        <taxon>Xylariomycetidae</taxon>
        <taxon>Amphisphaeriales</taxon>
        <taxon>Apiosporaceae</taxon>
        <taxon>Neoarthrinium</taxon>
    </lineage>
</organism>
<dbReference type="EMBL" id="JAFIMR010000008">
    <property type="protein sequence ID" value="KAI1875308.1"/>
    <property type="molecule type" value="Genomic_DNA"/>
</dbReference>
<gene>
    <name evidence="1" type="ORF">JX265_004366</name>
</gene>